<keyword evidence="3" id="KW-0966">Cell projection</keyword>
<keyword evidence="3" id="KW-0282">Flagellum</keyword>
<evidence type="ECO:0000313" key="3">
    <source>
        <dbReference type="EMBL" id="WIW71600.1"/>
    </source>
</evidence>
<dbReference type="KEGG" id="sgbi:P3F81_04670"/>
<sequence>MAKIEKVETSKALKIGQRIEVTLLQDENQNRYSSRIEDIEDNKLILALPMEQGYPIIPMRGSVFEAKFVTEASAFRFSAVFMEKRMGAVPVWITSLPRFVEKFQQREFVRVETSVPLKVQLLNKEDNTLLSPITTYVRDISGGGMRIILDKSLKKGEKLYIEIELPEVGLLTTYCEVVRSFQPIKDEKIFWIGTRFIDLPNITRSKLIRFIFKRQREIIQKAFISGRG</sequence>
<proteinExistence type="predicted"/>
<dbReference type="Pfam" id="PF07238">
    <property type="entry name" value="PilZ"/>
    <property type="match status" value="1"/>
</dbReference>
<keyword evidence="3" id="KW-0969">Cilium</keyword>
<accession>A0A9Y2EUD2</accession>
<dbReference type="EMBL" id="CP120678">
    <property type="protein sequence ID" value="WIW71600.1"/>
    <property type="molecule type" value="Genomic_DNA"/>
</dbReference>
<dbReference type="RefSeq" id="WP_147668052.1">
    <property type="nucleotide sequence ID" value="NZ_CP120678.1"/>
</dbReference>
<dbReference type="InterPro" id="IPR009926">
    <property type="entry name" value="T3SS_YcgR_PilZN"/>
</dbReference>
<feature type="domain" description="Type III secretion system flagellar brake protein YcgR PilZN" evidence="2">
    <location>
        <begin position="14"/>
        <end position="97"/>
    </location>
</feature>
<keyword evidence="4" id="KW-1185">Reference proteome</keyword>
<dbReference type="Pfam" id="PF12945">
    <property type="entry name" value="PilZNR"/>
    <property type="match status" value="1"/>
</dbReference>
<dbReference type="Proteomes" id="UP001243623">
    <property type="component" value="Chromosome"/>
</dbReference>
<evidence type="ECO:0000259" key="2">
    <source>
        <dbReference type="Pfam" id="PF12945"/>
    </source>
</evidence>
<organism evidence="3 4">
    <name type="scientific">Selenobaculum gibii</name>
    <dbReference type="NCBI Taxonomy" id="3054208"/>
    <lineage>
        <taxon>Bacteria</taxon>
        <taxon>Bacillati</taxon>
        <taxon>Bacillota</taxon>
        <taxon>Negativicutes</taxon>
        <taxon>Selenomonadales</taxon>
        <taxon>Selenomonadaceae</taxon>
        <taxon>Selenobaculum</taxon>
    </lineage>
</organism>
<reference evidence="3" key="1">
    <citation type="submission" date="2023-03" db="EMBL/GenBank/DDBJ databases">
        <title>Selenobaculum gbiensis gen. nov. sp. nov., a new bacterium isolated from the gut microbiota of IBD patient.</title>
        <authorList>
            <person name="Yeo S."/>
            <person name="Park H."/>
            <person name="Huh C.S."/>
        </authorList>
    </citation>
    <scope>NUCLEOTIDE SEQUENCE</scope>
    <source>
        <strain evidence="3">ICN-92133</strain>
    </source>
</reference>
<feature type="domain" description="PilZ" evidence="1">
    <location>
        <begin position="104"/>
        <end position="212"/>
    </location>
</feature>
<dbReference type="GO" id="GO:0035438">
    <property type="term" value="F:cyclic-di-GMP binding"/>
    <property type="evidence" value="ECO:0007669"/>
    <property type="project" value="InterPro"/>
</dbReference>
<dbReference type="InterPro" id="IPR009875">
    <property type="entry name" value="PilZ_domain"/>
</dbReference>
<dbReference type="Gene3D" id="2.40.10.220">
    <property type="entry name" value="predicted glycosyltransferase like domains"/>
    <property type="match status" value="1"/>
</dbReference>
<evidence type="ECO:0000259" key="1">
    <source>
        <dbReference type="Pfam" id="PF07238"/>
    </source>
</evidence>
<dbReference type="AlphaFoldDB" id="A0A9Y2EUD2"/>
<dbReference type="SUPFAM" id="SSF141371">
    <property type="entry name" value="PilZ domain-like"/>
    <property type="match status" value="1"/>
</dbReference>
<gene>
    <name evidence="3" type="ORF">P3F81_04670</name>
</gene>
<protein>
    <submittedName>
        <fullName evidence="3">Flagellar brake domain-containing protein</fullName>
    </submittedName>
</protein>
<name>A0A9Y2EUD2_9FIRM</name>
<evidence type="ECO:0000313" key="4">
    <source>
        <dbReference type="Proteomes" id="UP001243623"/>
    </source>
</evidence>